<dbReference type="Proteomes" id="UP000245959">
    <property type="component" value="Unassembled WGS sequence"/>
</dbReference>
<protein>
    <recommendedName>
        <fullName evidence="4">Heparinase II/III-like protein</fullName>
    </recommendedName>
</protein>
<evidence type="ECO:0008006" key="4">
    <source>
        <dbReference type="Google" id="ProtNLM"/>
    </source>
</evidence>
<name>A0A2U1B493_9BACT</name>
<evidence type="ECO:0000313" key="3">
    <source>
        <dbReference type="Proteomes" id="UP000245959"/>
    </source>
</evidence>
<dbReference type="GeneID" id="78294709"/>
<dbReference type="RefSeq" id="WP_116883404.1">
    <property type="nucleotide sequence ID" value="NZ_CABMMC010000014.1"/>
</dbReference>
<accession>A0A2U1B493</accession>
<gene>
    <name evidence="2" type="ORF">C8D82_10824</name>
</gene>
<feature type="chain" id="PRO_5015413812" description="Heparinase II/III-like protein" evidence="1">
    <location>
        <begin position="20"/>
        <end position="990"/>
    </location>
</feature>
<feature type="signal peptide" evidence="1">
    <location>
        <begin position="1"/>
        <end position="19"/>
    </location>
</feature>
<keyword evidence="1" id="KW-0732">Signal</keyword>
<reference evidence="2 3" key="1">
    <citation type="submission" date="2018-04" db="EMBL/GenBank/DDBJ databases">
        <title>Genomic Encyclopedia of Type Strains, Phase IV (KMG-IV): sequencing the most valuable type-strain genomes for metagenomic binning, comparative biology and taxonomic classification.</title>
        <authorList>
            <person name="Goeker M."/>
        </authorList>
    </citation>
    <scope>NUCLEOTIDE SEQUENCE [LARGE SCALE GENOMIC DNA]</scope>
    <source>
        <strain evidence="2 3">DSM 14823</strain>
    </source>
</reference>
<evidence type="ECO:0000313" key="2">
    <source>
        <dbReference type="EMBL" id="PVY43499.1"/>
    </source>
</evidence>
<comment type="caution">
    <text evidence="2">The sequence shown here is derived from an EMBL/GenBank/DDBJ whole genome shotgun (WGS) entry which is preliminary data.</text>
</comment>
<dbReference type="EMBL" id="QEKH01000008">
    <property type="protein sequence ID" value="PVY43499.1"/>
    <property type="molecule type" value="Genomic_DNA"/>
</dbReference>
<keyword evidence="3" id="KW-1185">Reference proteome</keyword>
<sequence>MRKYLIAGMAMLAAAALFCGCRTGERAEVPEWRGKAPGTAYLGDDVLWRPRENLIFHMMDQQGSGFKLRFTVRDLNTYVHAPAPVFFQVVGPDDRILARAFLEDDGVTGGDFARQDGHYDPYADFRYRQFHRANSPGGVPPEKERSPYLEHPEKLPFRVVELEVPADGPGLYRVLVTGRYDHFISMTPDRPIPTGIHPGTGPLNLAGNHLEKSFFYLPDTPGDVALALSEETLPYAGKLALRDGEGRLIREAEADGFYTFLFFDDLEKGRVYQLDIANANAGMGLHGAGFPFVFAPDAETAKLLAGGLKFDSRKRYGFHDYVATLNRWRDGVKPEELAAEVAFPPEIGKLVLKGRENRKIAVGEVAALLAKQNLDPSGPDYGAFPAVKKGPKLVNLLEIAAGEPAEGKNPYYGHPALIRRLLLARIPQLVKLSAAYRFDGSDLGFRKPERAGYFTAGSRSNWYGLGLDAEHVSSLLAAKEHAAAALPAEVLEAWKTPYRLWASGRFNMHAGEVANQWGYNANILMQIAEALDDPAIAAEIRRFQRLVTTVGLYGRVNPDATPFDKKRGKLDTDCGLTPSGYMPEQLGFDGEYTCEQTMLWGWIWRKFPDDSTVKWFNAFNTLKTHLTLPKGAEAPQVTFSQTCSPTDLNFRTRYMTHKNHQPPEMIGKVDYLDLWFPQKGRKSAKPWPCLETAEFVRVIDDKFFFMNSGDFYAILYGGPREPRWSNWGAESLRGDSLNFDGPNGMGYGGWGTANKPGGISALYLRGVGPVVFGQNHSVMDSDTVWGRAKQPLFAAWRREDCDPRIFAACYAQPEVTFDAAAKRYRLTEKIPYVPLEVNRTISFAPDTVRVEAGVRALEDFSGAELNWSLPFFADNRRVLAGQGGKFRALEIPEPQVTPSRPRFPDAALEKARCTAPGFRADAIRLLDRHGEKGVEVKFDAPGEFRLLNPIRYREVAPAGGALMRKLPAELKKGEEVKFGYTITAWRSEGK</sequence>
<evidence type="ECO:0000256" key="1">
    <source>
        <dbReference type="SAM" id="SignalP"/>
    </source>
</evidence>
<dbReference type="PROSITE" id="PS51257">
    <property type="entry name" value="PROKAR_LIPOPROTEIN"/>
    <property type="match status" value="1"/>
</dbReference>
<organism evidence="2 3">
    <name type="scientific">Victivallis vadensis</name>
    <dbReference type="NCBI Taxonomy" id="172901"/>
    <lineage>
        <taxon>Bacteria</taxon>
        <taxon>Pseudomonadati</taxon>
        <taxon>Lentisphaerota</taxon>
        <taxon>Lentisphaeria</taxon>
        <taxon>Victivallales</taxon>
        <taxon>Victivallaceae</taxon>
        <taxon>Victivallis</taxon>
    </lineage>
</organism>
<proteinExistence type="predicted"/>
<dbReference type="AlphaFoldDB" id="A0A2U1B493"/>